<dbReference type="SUPFAM" id="SSF56601">
    <property type="entry name" value="beta-lactamase/transpeptidase-like"/>
    <property type="match status" value="1"/>
</dbReference>
<evidence type="ECO:0000313" key="5">
    <source>
        <dbReference type="Proteomes" id="UP000307943"/>
    </source>
</evidence>
<evidence type="ECO:0000313" key="4">
    <source>
        <dbReference type="EMBL" id="TNJ62131.1"/>
    </source>
</evidence>
<feature type="domain" description="Beta-lactamase-related" evidence="3">
    <location>
        <begin position="36"/>
        <end position="329"/>
    </location>
</feature>
<evidence type="ECO:0000259" key="3">
    <source>
        <dbReference type="Pfam" id="PF00144"/>
    </source>
</evidence>
<keyword evidence="5" id="KW-1185">Reference proteome</keyword>
<evidence type="ECO:0000256" key="2">
    <source>
        <dbReference type="ARBA" id="ARBA00023136"/>
    </source>
</evidence>
<comment type="caution">
    <text evidence="4">The sequence shown here is derived from an EMBL/GenBank/DDBJ whole genome shotgun (WGS) entry which is preliminary data.</text>
</comment>
<dbReference type="EMBL" id="VDCQ01000065">
    <property type="protein sequence ID" value="TNJ62131.1"/>
    <property type="molecule type" value="Genomic_DNA"/>
</dbReference>
<proteinExistence type="predicted"/>
<dbReference type="AlphaFoldDB" id="A0A5C4SZC2"/>
<protein>
    <submittedName>
        <fullName evidence="4">Beta-lactamase family protein</fullName>
    </submittedName>
</protein>
<comment type="subcellular location">
    <subcellularLocation>
        <location evidence="1">Membrane</location>
    </subcellularLocation>
</comment>
<dbReference type="PANTHER" id="PTHR46825:SF11">
    <property type="entry name" value="PENICILLIN-BINDING PROTEIN 4"/>
    <property type="match status" value="1"/>
</dbReference>
<sequence>MNLFVPSECTDPSCIVRDQEVLRSRMDKYLQAYEQLDYFSGSVLVALDGEIVLNEGYGMADREHEVKNTRDTIFQLGSVSKSFTAAAIMLMHEQGVINTDQPIDRYLADFPNGDTITIHHLLTHTSGLSHPVGLNTKVSMKLENVVHKFRDQPLAFPPGDQFQYGSSGYILLTYLIEQVSGKPFEAFLQDHIFHPLGMHHSGYDVHNRILKHRAAGYSAAGDEVVHGEYAHMSTHAGAAGLYSTTGDLYLWDQALHSDLLFSRQTRERLFTPFLQNYGYGWYIDRQSLGGRLRTRIHHGGLGNPGYFTRMTRFADERLLIVVLSNFLLSPLEKMNRDLAEMMFGETVTFPDKPEVQAPVQPMRYGGFAGTYEAFIPIHVTVEHGRLFINIFGFKLELFLQSEAAEQIDFYAKAAYVRISFRKNFSGKIDGATIHWLGEEGYYAKRRDEYEHAATR</sequence>
<organism evidence="4 5">
    <name type="scientific">Paenibacillus hemerocallicola</name>
    <dbReference type="NCBI Taxonomy" id="1172614"/>
    <lineage>
        <taxon>Bacteria</taxon>
        <taxon>Bacillati</taxon>
        <taxon>Bacillota</taxon>
        <taxon>Bacilli</taxon>
        <taxon>Bacillales</taxon>
        <taxon>Paenibacillaceae</taxon>
        <taxon>Paenibacillus</taxon>
    </lineage>
</organism>
<reference evidence="4 5" key="1">
    <citation type="submission" date="2019-05" db="EMBL/GenBank/DDBJ databases">
        <title>We sequenced the genome of Paenibacillus hemerocallicola KCTC 33185 for further insight into its adaptation and study the phylogeny of Paenibacillus.</title>
        <authorList>
            <person name="Narsing Rao M.P."/>
        </authorList>
    </citation>
    <scope>NUCLEOTIDE SEQUENCE [LARGE SCALE GENOMIC DNA]</scope>
    <source>
        <strain evidence="4 5">KCTC 33185</strain>
    </source>
</reference>
<dbReference type="OrthoDB" id="9803467at2"/>
<dbReference type="GO" id="GO:0016020">
    <property type="term" value="C:membrane"/>
    <property type="evidence" value="ECO:0007669"/>
    <property type="project" value="UniProtKB-SubCell"/>
</dbReference>
<dbReference type="Gene3D" id="3.40.710.10">
    <property type="entry name" value="DD-peptidase/beta-lactamase superfamily"/>
    <property type="match status" value="1"/>
</dbReference>
<gene>
    <name evidence="4" type="ORF">FE784_32425</name>
</gene>
<dbReference type="InterPro" id="IPR012338">
    <property type="entry name" value="Beta-lactam/transpept-like"/>
</dbReference>
<accession>A0A5C4SZC2</accession>
<name>A0A5C4SZC2_9BACL</name>
<dbReference type="Proteomes" id="UP000307943">
    <property type="component" value="Unassembled WGS sequence"/>
</dbReference>
<dbReference type="RefSeq" id="WP_139606402.1">
    <property type="nucleotide sequence ID" value="NZ_VDCQ01000065.1"/>
</dbReference>
<keyword evidence="2" id="KW-0472">Membrane</keyword>
<dbReference type="InterPro" id="IPR050491">
    <property type="entry name" value="AmpC-like"/>
</dbReference>
<dbReference type="PANTHER" id="PTHR46825">
    <property type="entry name" value="D-ALANYL-D-ALANINE-CARBOXYPEPTIDASE/ENDOPEPTIDASE AMPH"/>
    <property type="match status" value="1"/>
</dbReference>
<dbReference type="Pfam" id="PF00144">
    <property type="entry name" value="Beta-lactamase"/>
    <property type="match status" value="1"/>
</dbReference>
<evidence type="ECO:0000256" key="1">
    <source>
        <dbReference type="ARBA" id="ARBA00004370"/>
    </source>
</evidence>
<dbReference type="InterPro" id="IPR001466">
    <property type="entry name" value="Beta-lactam-related"/>
</dbReference>